<dbReference type="Proteomes" id="UP001055219">
    <property type="component" value="Unassembled WGS sequence"/>
</dbReference>
<dbReference type="AlphaFoldDB" id="A0A9P9XZ67"/>
<evidence type="ECO:0000313" key="2">
    <source>
        <dbReference type="EMBL" id="KAI6780594.1"/>
    </source>
</evidence>
<reference evidence="2" key="2">
    <citation type="submission" date="2022-07" db="EMBL/GenBank/DDBJ databases">
        <authorList>
            <person name="Goncalves M.F.M."/>
            <person name="Hilario S."/>
            <person name="Van De Peer Y."/>
            <person name="Esteves A.C."/>
            <person name="Alves A."/>
        </authorList>
    </citation>
    <scope>NUCLEOTIDE SEQUENCE</scope>
    <source>
        <strain evidence="2">MUM 19.33</strain>
    </source>
</reference>
<reference evidence="2" key="1">
    <citation type="journal article" date="2021" name="J Fungi (Basel)">
        <title>Genomic and Metabolomic Analyses of the Marine Fungus Emericellopsis cladophorae: Insights into Saltwater Adaptability Mechanisms and Its Biosynthetic Potential.</title>
        <authorList>
            <person name="Goncalves M.F.M."/>
            <person name="Hilario S."/>
            <person name="Van de Peer Y."/>
            <person name="Esteves A.C."/>
            <person name="Alves A."/>
        </authorList>
    </citation>
    <scope>NUCLEOTIDE SEQUENCE</scope>
    <source>
        <strain evidence="2">MUM 19.33</strain>
    </source>
</reference>
<name>A0A9P9XZ67_9HYPO</name>
<proteinExistence type="predicted"/>
<accession>A0A9P9XZ67</accession>
<dbReference type="EMBL" id="JAGIXG020000030">
    <property type="protein sequence ID" value="KAI6780594.1"/>
    <property type="molecule type" value="Genomic_DNA"/>
</dbReference>
<evidence type="ECO:0000313" key="3">
    <source>
        <dbReference type="Proteomes" id="UP001055219"/>
    </source>
</evidence>
<dbReference type="OrthoDB" id="19619at2759"/>
<feature type="compositionally biased region" description="Basic residues" evidence="1">
    <location>
        <begin position="1"/>
        <end position="11"/>
    </location>
</feature>
<gene>
    <name evidence="2" type="ORF">J7T54_008512</name>
</gene>
<dbReference type="Gene3D" id="3.10.450.240">
    <property type="match status" value="1"/>
</dbReference>
<dbReference type="RefSeq" id="XP_051361450.1">
    <property type="nucleotide sequence ID" value="XM_051507321.1"/>
</dbReference>
<protein>
    <recommendedName>
        <fullName evidence="4">Tim44-like domain-containing protein</fullName>
    </recommendedName>
</protein>
<organism evidence="2 3">
    <name type="scientific">Emericellopsis cladophorae</name>
    <dbReference type="NCBI Taxonomy" id="2686198"/>
    <lineage>
        <taxon>Eukaryota</taxon>
        <taxon>Fungi</taxon>
        <taxon>Dikarya</taxon>
        <taxon>Ascomycota</taxon>
        <taxon>Pezizomycotina</taxon>
        <taxon>Sordariomycetes</taxon>
        <taxon>Hypocreomycetidae</taxon>
        <taxon>Hypocreales</taxon>
        <taxon>Bionectriaceae</taxon>
        <taxon>Emericellopsis</taxon>
    </lineage>
</organism>
<keyword evidence="3" id="KW-1185">Reference proteome</keyword>
<comment type="caution">
    <text evidence="2">The sequence shown here is derived from an EMBL/GenBank/DDBJ whole genome shotgun (WGS) entry which is preliminary data.</text>
</comment>
<sequence length="274" mass="31708">MLRLHNRKRNHLEKPTKKTDGYTLAGHHADIVRKQLESGTQPLFPKTFVSLPIKKYLGPEFFQYSWLRFKAWAQVFASNLVLKWQSADTTFGRAKWKMNKSRIPPTAQALYRDLLEAFAAGDVATIEKVATPAFGKKYIHAIQKRKPGENMSFEIEFTKGWWYPRLMSYMATNVSPADDLLMGEQAVVAISSIQRLHKGDDVKEQRVLEYVVVRREFRRGAYLPVSEWRIWQTTKPTTLEAWNEAEASFNERLLQQFGSEIGHKKSTEEKKAKA</sequence>
<dbReference type="GeneID" id="75834983"/>
<evidence type="ECO:0000256" key="1">
    <source>
        <dbReference type="SAM" id="MobiDB-lite"/>
    </source>
</evidence>
<evidence type="ECO:0008006" key="4">
    <source>
        <dbReference type="Google" id="ProtNLM"/>
    </source>
</evidence>
<feature type="region of interest" description="Disordered" evidence="1">
    <location>
        <begin position="1"/>
        <end position="21"/>
    </location>
</feature>